<keyword evidence="6" id="KW-0653">Protein transport</keyword>
<proteinExistence type="inferred from homology"/>
<comment type="similarity">
    <text evidence="6">Belongs to the exbB/tolQ family.</text>
</comment>
<protein>
    <recommendedName>
        <fullName evidence="8">MotA/TolQ/ExbB proton channel domain-containing protein</fullName>
    </recommendedName>
</protein>
<sequence>MFSYFEELFLGFETAGLDVFTNSFMMLQLLIFAALLGFHLIWNLINYNDMRIVKSQLKKIEGNTQVGELNPALSSIFNRLKPFSSYKKQWDKYYGRITKEKAVDEKIRVEPFFGYDAMHDALGQRSVLDYGGGLQVSLGVLGTFIGLAIGLAGLNFTDSTVLMDGVTNLIGGMKTAFYTSVLGVVLSIIWIFIDRTITYNTDRSIEWHINKLHFLLNADDEEIFLNRLEKIQHQQVDQMRTLLTDALEKAMVPFVQTIEAGNREMSDQLRMQAETSKEHLNIIKNQGDDLSGQLVEQITTSTSKTINDFNTMLQNSQSAQEQMFSTLTQSIAQFEQVAASNQQVMGRTDQIVENFSALSTRMESAQSHYSKSQERLTELAAGFGGMQEMMLQQIESQQVLSDRNYDFMQKSDNLVEQFTSFGERMTEVQQTMIEDLVGKTEMVSGRFEQLAEELRTSSEKQMEATQNSAEYIEHAKVAISELIPLSTSLNETVSGLGELATMLNDMKEMQGELIPHLEEWNGNLTGQIESFMETTEISLKETTEQIRYSKEQWEQTARNLSAVKSELSQSVRDFKDNIESGVQTTFEQFDLQLKEAVTHFKIMADNYKDANNYLTDYVSQLEKRVESAV</sequence>
<dbReference type="GO" id="GO:0005886">
    <property type="term" value="C:plasma membrane"/>
    <property type="evidence" value="ECO:0007669"/>
    <property type="project" value="UniProtKB-SubCell"/>
</dbReference>
<evidence type="ECO:0000313" key="10">
    <source>
        <dbReference type="Proteomes" id="UP000188184"/>
    </source>
</evidence>
<keyword evidence="3 7" id="KW-0812">Transmembrane</keyword>
<evidence type="ECO:0000256" key="7">
    <source>
        <dbReference type="SAM" id="Phobius"/>
    </source>
</evidence>
<evidence type="ECO:0000256" key="4">
    <source>
        <dbReference type="ARBA" id="ARBA00022989"/>
    </source>
</evidence>
<organism evidence="9 10">
    <name type="scientific">Planococcus lenghuensis</name>
    <dbReference type="NCBI Taxonomy" id="2213202"/>
    <lineage>
        <taxon>Bacteria</taxon>
        <taxon>Bacillati</taxon>
        <taxon>Bacillota</taxon>
        <taxon>Bacilli</taxon>
        <taxon>Bacillales</taxon>
        <taxon>Caryophanaceae</taxon>
        <taxon>Planococcus</taxon>
    </lineage>
</organism>
<dbReference type="Pfam" id="PF01618">
    <property type="entry name" value="MotA_ExbB"/>
    <property type="match status" value="1"/>
</dbReference>
<keyword evidence="5 7" id="KW-0472">Membrane</keyword>
<feature type="domain" description="MotA/TolQ/ExbB proton channel" evidence="8">
    <location>
        <begin position="126"/>
        <end position="204"/>
    </location>
</feature>
<evidence type="ECO:0000256" key="3">
    <source>
        <dbReference type="ARBA" id="ARBA00022692"/>
    </source>
</evidence>
<dbReference type="Proteomes" id="UP000188184">
    <property type="component" value="Chromosome"/>
</dbReference>
<keyword evidence="2" id="KW-1003">Cell membrane</keyword>
<evidence type="ECO:0000256" key="6">
    <source>
        <dbReference type="RuleBase" id="RU004057"/>
    </source>
</evidence>
<dbReference type="KEGG" id="pmar:B0X71_03425"/>
<evidence type="ECO:0000313" key="9">
    <source>
        <dbReference type="EMBL" id="AQQ52255.1"/>
    </source>
</evidence>
<name>A0A1Q2KVK7_9BACL</name>
<feature type="transmembrane region" description="Helical" evidence="7">
    <location>
        <begin position="20"/>
        <end position="45"/>
    </location>
</feature>
<comment type="subcellular location">
    <subcellularLocation>
        <location evidence="1">Cell membrane</location>
        <topology evidence="1">Multi-pass membrane protein</topology>
    </subcellularLocation>
    <subcellularLocation>
        <location evidence="6">Membrane</location>
        <topology evidence="6">Multi-pass membrane protein</topology>
    </subcellularLocation>
</comment>
<gene>
    <name evidence="9" type="ORF">B0X71_03425</name>
</gene>
<dbReference type="AlphaFoldDB" id="A0A1Q2KVK7"/>
<dbReference type="EMBL" id="CP019640">
    <property type="protein sequence ID" value="AQQ52255.1"/>
    <property type="molecule type" value="Genomic_DNA"/>
</dbReference>
<dbReference type="InterPro" id="IPR002898">
    <property type="entry name" value="MotA_ExbB_proton_chnl"/>
</dbReference>
<dbReference type="Gene3D" id="1.20.5.1230">
    <property type="entry name" value="Apolipoprotein A-I"/>
    <property type="match status" value="1"/>
</dbReference>
<evidence type="ECO:0000259" key="8">
    <source>
        <dbReference type="Pfam" id="PF01618"/>
    </source>
</evidence>
<keyword evidence="4 7" id="KW-1133">Transmembrane helix</keyword>
<evidence type="ECO:0000256" key="5">
    <source>
        <dbReference type="ARBA" id="ARBA00023136"/>
    </source>
</evidence>
<feature type="transmembrane region" description="Helical" evidence="7">
    <location>
        <begin position="176"/>
        <end position="193"/>
    </location>
</feature>
<reference evidence="9 10" key="1">
    <citation type="submission" date="2017-02" db="EMBL/GenBank/DDBJ databases">
        <title>The complete genomic sequence of a novel cold adapted crude oil-degrading bacterium Planococcus qaidamina Y42.</title>
        <authorList>
            <person name="Yang R."/>
        </authorList>
    </citation>
    <scope>NUCLEOTIDE SEQUENCE [LARGE SCALE GENOMIC DNA]</scope>
    <source>
        <strain evidence="9 10">Y42</strain>
    </source>
</reference>
<evidence type="ECO:0000256" key="2">
    <source>
        <dbReference type="ARBA" id="ARBA00022475"/>
    </source>
</evidence>
<evidence type="ECO:0000256" key="1">
    <source>
        <dbReference type="ARBA" id="ARBA00004651"/>
    </source>
</evidence>
<feature type="transmembrane region" description="Helical" evidence="7">
    <location>
        <begin position="134"/>
        <end position="156"/>
    </location>
</feature>
<keyword evidence="10" id="KW-1185">Reference proteome</keyword>
<dbReference type="GO" id="GO:0015031">
    <property type="term" value="P:protein transport"/>
    <property type="evidence" value="ECO:0007669"/>
    <property type="project" value="UniProtKB-KW"/>
</dbReference>
<keyword evidence="6" id="KW-0813">Transport</keyword>
<accession>A0A1Q2KVK7</accession>
<dbReference type="SUPFAM" id="SSF58113">
    <property type="entry name" value="Apolipoprotein A-I"/>
    <property type="match status" value="1"/>
</dbReference>